<dbReference type="EMBL" id="SMBY01000002">
    <property type="protein sequence ID" value="TCV07848.1"/>
    <property type="molecule type" value="Genomic_DNA"/>
</dbReference>
<accession>A0A4R3VSL6</accession>
<keyword evidence="1" id="KW-1133">Transmembrane helix</keyword>
<keyword evidence="1" id="KW-0472">Membrane</keyword>
<dbReference type="Proteomes" id="UP000295433">
    <property type="component" value="Unassembled WGS sequence"/>
</dbReference>
<name>A0A4R3VSL6_9GAMM</name>
<sequence>MDTTEEINNTYYYHGHGNLTAGELFNLIFLENFSSRTGLEITAAALILSGQPYLKVSGKLSAATATPGTSVASRVSRALLRDLRFPYGLRPLTPMGKNLATLKMVPTNKIASFVGRYISWIGYVQLIAIMQWVARDTRRQYNLIARPEDRIEWTYF</sequence>
<dbReference type="Pfam" id="PF26636">
    <property type="entry name" value="DUF8209"/>
    <property type="match status" value="1"/>
</dbReference>
<proteinExistence type="predicted"/>
<evidence type="ECO:0000256" key="1">
    <source>
        <dbReference type="SAM" id="Phobius"/>
    </source>
</evidence>
<dbReference type="InterPro" id="IPR058064">
    <property type="entry name" value="STM2901-like"/>
</dbReference>
<dbReference type="AlphaFoldDB" id="A0A4R3VSL6"/>
<comment type="caution">
    <text evidence="2">The sequence shown here is derived from an EMBL/GenBank/DDBJ whole genome shotgun (WGS) entry which is preliminary data.</text>
</comment>
<keyword evidence="1" id="KW-0812">Transmembrane</keyword>
<dbReference type="OrthoDB" id="8815988at2"/>
<organism evidence="2 3">
    <name type="scientific">Samsonia erythrinae</name>
    <dbReference type="NCBI Taxonomy" id="160434"/>
    <lineage>
        <taxon>Bacteria</taxon>
        <taxon>Pseudomonadati</taxon>
        <taxon>Pseudomonadota</taxon>
        <taxon>Gammaproteobacteria</taxon>
        <taxon>Enterobacterales</taxon>
        <taxon>Pectobacteriaceae</taxon>
        <taxon>Samsonia</taxon>
    </lineage>
</organism>
<protein>
    <submittedName>
        <fullName evidence="2">Uncharacterized protein</fullName>
    </submittedName>
</protein>
<keyword evidence="3" id="KW-1185">Reference proteome</keyword>
<dbReference type="NCBIfam" id="NF045926">
    <property type="entry name" value="STM2901_fam"/>
    <property type="match status" value="1"/>
</dbReference>
<gene>
    <name evidence="2" type="ORF">EDC54_102420</name>
</gene>
<reference evidence="2 3" key="1">
    <citation type="submission" date="2019-03" db="EMBL/GenBank/DDBJ databases">
        <title>Genomic Encyclopedia of Type Strains, Phase IV (KMG-IV): sequencing the most valuable type-strain genomes for metagenomic binning, comparative biology and taxonomic classification.</title>
        <authorList>
            <person name="Goeker M."/>
        </authorList>
    </citation>
    <scope>NUCLEOTIDE SEQUENCE [LARGE SCALE GENOMIC DNA]</scope>
    <source>
        <strain evidence="2 3">DSM 16730</strain>
    </source>
</reference>
<evidence type="ECO:0000313" key="2">
    <source>
        <dbReference type="EMBL" id="TCV07848.1"/>
    </source>
</evidence>
<evidence type="ECO:0000313" key="3">
    <source>
        <dbReference type="Proteomes" id="UP000295433"/>
    </source>
</evidence>
<dbReference type="InterPro" id="IPR058522">
    <property type="entry name" value="DUF8209"/>
</dbReference>
<feature type="transmembrane region" description="Helical" evidence="1">
    <location>
        <begin position="117"/>
        <end position="134"/>
    </location>
</feature>
<dbReference type="RefSeq" id="WP_132454385.1">
    <property type="nucleotide sequence ID" value="NZ_JAWIZJ010000002.1"/>
</dbReference>